<feature type="compositionally biased region" description="Pro residues" evidence="5">
    <location>
        <begin position="75"/>
        <end position="84"/>
    </location>
</feature>
<dbReference type="Gene3D" id="1.10.10.60">
    <property type="entry name" value="Homeodomain-like"/>
    <property type="match status" value="3"/>
</dbReference>
<accession>K0T856</accession>
<dbReference type="PROSITE" id="PS50016">
    <property type="entry name" value="ZF_PHD_2"/>
    <property type="match status" value="1"/>
</dbReference>
<dbReference type="PROSITE" id="PS50090">
    <property type="entry name" value="MYB_LIKE"/>
    <property type="match status" value="1"/>
</dbReference>
<feature type="compositionally biased region" description="Basic and acidic residues" evidence="5">
    <location>
        <begin position="809"/>
        <end position="821"/>
    </location>
</feature>
<keyword evidence="9" id="KW-1185">Reference proteome</keyword>
<dbReference type="Proteomes" id="UP000266841">
    <property type="component" value="Unassembled WGS sequence"/>
</dbReference>
<evidence type="ECO:0000313" key="8">
    <source>
        <dbReference type="EMBL" id="EJK73279.1"/>
    </source>
</evidence>
<feature type="region of interest" description="Disordered" evidence="5">
    <location>
        <begin position="809"/>
        <end position="845"/>
    </location>
</feature>
<dbReference type="InterPro" id="IPR013083">
    <property type="entry name" value="Znf_RING/FYVE/PHD"/>
</dbReference>
<dbReference type="SMART" id="SM00249">
    <property type="entry name" value="PHD"/>
    <property type="match status" value="1"/>
</dbReference>
<feature type="region of interest" description="Disordered" evidence="5">
    <location>
        <begin position="861"/>
        <end position="885"/>
    </location>
</feature>
<dbReference type="SUPFAM" id="SSF57903">
    <property type="entry name" value="FYVE/PHD zinc finger"/>
    <property type="match status" value="1"/>
</dbReference>
<dbReference type="OrthoDB" id="124855at2759"/>
<evidence type="ECO:0000313" key="9">
    <source>
        <dbReference type="Proteomes" id="UP000266841"/>
    </source>
</evidence>
<feature type="non-terminal residue" evidence="8">
    <location>
        <position position="1121"/>
    </location>
</feature>
<dbReference type="InterPro" id="IPR001965">
    <property type="entry name" value="Znf_PHD"/>
</dbReference>
<evidence type="ECO:0000256" key="3">
    <source>
        <dbReference type="ARBA" id="ARBA00022833"/>
    </source>
</evidence>
<feature type="domain" description="Myb-like" evidence="7">
    <location>
        <begin position="530"/>
        <end position="591"/>
    </location>
</feature>
<dbReference type="PANTHER" id="PTHR24102:SF28">
    <property type="entry name" value="PHD-TYPE DOMAIN-CONTAINING PROTEIN"/>
    <property type="match status" value="1"/>
</dbReference>
<dbReference type="InterPro" id="IPR019786">
    <property type="entry name" value="Zinc_finger_PHD-type_CS"/>
</dbReference>
<dbReference type="SMART" id="SM00717">
    <property type="entry name" value="SANT"/>
    <property type="match status" value="4"/>
</dbReference>
<dbReference type="EMBL" id="AGNL01004632">
    <property type="protein sequence ID" value="EJK73279.1"/>
    <property type="molecule type" value="Genomic_DNA"/>
</dbReference>
<protein>
    <submittedName>
        <fullName evidence="8">Uncharacterized protein</fullName>
    </submittedName>
</protein>
<feature type="region of interest" description="Disordered" evidence="5">
    <location>
        <begin position="199"/>
        <end position="292"/>
    </location>
</feature>
<reference evidence="8 9" key="1">
    <citation type="journal article" date="2012" name="Genome Biol.">
        <title>Genome and low-iron response of an oceanic diatom adapted to chronic iron limitation.</title>
        <authorList>
            <person name="Lommer M."/>
            <person name="Specht M."/>
            <person name="Roy A.S."/>
            <person name="Kraemer L."/>
            <person name="Andreson R."/>
            <person name="Gutowska M.A."/>
            <person name="Wolf J."/>
            <person name="Bergner S.V."/>
            <person name="Schilhabel M.B."/>
            <person name="Klostermeier U.C."/>
            <person name="Beiko R.G."/>
            <person name="Rosenstiel P."/>
            <person name="Hippler M."/>
            <person name="Laroche J."/>
        </authorList>
    </citation>
    <scope>NUCLEOTIDE SEQUENCE [LARGE SCALE GENOMIC DNA]</scope>
    <source>
        <strain evidence="8 9">CCMP1005</strain>
    </source>
</reference>
<feature type="region of interest" description="Disordered" evidence="5">
    <location>
        <begin position="14"/>
        <end position="89"/>
    </location>
</feature>
<sequence length="1121" mass="125890">MQDSIIDGTLTVKANLKSQNSNSNRLSEEEVKSSGPAAPTNERTKTMAGGTSGDALCGGNPPFGPTETPRNDAPSPQPRQPPAAAPAALVSAGVSSNSCNVLLDTHRASPPCAIVASNRDASSRLVGLSEGQLHQVHELHEGAPPRGVTTRRLVTLSEAVGVDSEQSKDSKGIPVSLEEAAAWGCAKCRAEVCTGRKTNNSHDVGCPRKGPGKKRKRGEDIVTEENPSRRPKSARYNSDELKKCSSVQGGGHEVEALASRPRRQRSVPSQFVDNPSLTSDDRDAGIVDKSKGGFPTKWGTSSIEPTCWSATEDTELTKLVDKYGTSWRDCLDNSRIFEKKFKHVNDETARDRLRCRWRVISSSRISQRSPPDDSKEDGFFSQHNDLCEVCNEPGELLCCGSCNLVFHVKCVRPILTDEPAEDDWNCPYCIADGVIGGQKSRGFRKDAIQAVAEMEQMRKRLTEERRNDVPLEKAAASGCRKCQSELESGMKNECSHDYGCPRKRFQKVKQICFTCEDQPTTSKVPEDVKRGKLGNSDWSEEEDAELTKLVNKHGTSWRDCLDDSQTFQEKYEHISDESARDRLRSRWRTLSKKTDTIDWSEQDYTEEDVRNEISRQVDIHGTDWKQILAVSSLLQDRYRGIAEDTARRCISKRYARITKKAADYVDDEAEVIAPSVPEETSSDSARCESIRERQARRKSAFILRDCDERDEEKKKTTIDVRPADPAARAISCWSAEEDTALSKLVDEHGTSWKACLSNSRAFQDKFRGINDRSARDRLKQRWRTIKSQFVKNEGGLEGEEVLEDAEIHHSNLETPSDRNEDGAFASRPRRQRSAPVKFVARPSKNGLNCDEGDAEFLDEAREECPTTRGTSSAPGERDIEPTKPSIDWSEEEDVELTKLVNKHGTSWRDCLDDSQTFQEKYEHISDESARDRLRSRWRTLSKNTYTIDWSEQDYTEEDVRNEISRQVDIHGTDWKQILAVSSLLQDRYRGTAEDTARRCISKRYARITKKAADYVDDEAEVIAPSVPEETSSDSARCESIRERQARRKSAFILRDCDERDEEKKKTTIDVRPADPAARAISCWSAEEDAALSKLVDEHGTSWKACLSNSRAFQDKFRGIND</sequence>
<proteinExistence type="predicted"/>
<dbReference type="PANTHER" id="PTHR24102">
    <property type="entry name" value="PHD FINGER PROTEIN"/>
    <property type="match status" value="1"/>
</dbReference>
<evidence type="ECO:0000256" key="4">
    <source>
        <dbReference type="PROSITE-ProRule" id="PRU00146"/>
    </source>
</evidence>
<dbReference type="PROSITE" id="PS01359">
    <property type="entry name" value="ZF_PHD_1"/>
    <property type="match status" value="1"/>
</dbReference>
<organism evidence="8 9">
    <name type="scientific">Thalassiosira oceanica</name>
    <name type="common">Marine diatom</name>
    <dbReference type="NCBI Taxonomy" id="159749"/>
    <lineage>
        <taxon>Eukaryota</taxon>
        <taxon>Sar</taxon>
        <taxon>Stramenopiles</taxon>
        <taxon>Ochrophyta</taxon>
        <taxon>Bacillariophyta</taxon>
        <taxon>Coscinodiscophyceae</taxon>
        <taxon>Thalassiosirophycidae</taxon>
        <taxon>Thalassiosirales</taxon>
        <taxon>Thalassiosiraceae</taxon>
        <taxon>Thalassiosira</taxon>
    </lineage>
</organism>
<dbReference type="Pfam" id="PF00628">
    <property type="entry name" value="PHD"/>
    <property type="match status" value="1"/>
</dbReference>
<keyword evidence="1" id="KW-0479">Metal-binding</keyword>
<evidence type="ECO:0000256" key="1">
    <source>
        <dbReference type="ARBA" id="ARBA00022723"/>
    </source>
</evidence>
<evidence type="ECO:0000259" key="6">
    <source>
        <dbReference type="PROSITE" id="PS50016"/>
    </source>
</evidence>
<dbReference type="InterPro" id="IPR019787">
    <property type="entry name" value="Znf_PHD-finger"/>
</dbReference>
<feature type="domain" description="PHD-type" evidence="6">
    <location>
        <begin position="384"/>
        <end position="432"/>
    </location>
</feature>
<feature type="compositionally biased region" description="Polar residues" evidence="5">
    <location>
        <begin position="16"/>
        <end position="25"/>
    </location>
</feature>
<keyword evidence="2 4" id="KW-0863">Zinc-finger</keyword>
<dbReference type="eggNOG" id="KOG1473">
    <property type="taxonomic scope" value="Eukaryota"/>
</dbReference>
<name>K0T856_THAOC</name>
<dbReference type="Gene3D" id="3.30.40.10">
    <property type="entry name" value="Zinc/RING finger domain, C3HC4 (zinc finger)"/>
    <property type="match status" value="1"/>
</dbReference>
<dbReference type="InterPro" id="IPR001005">
    <property type="entry name" value="SANT/Myb"/>
</dbReference>
<feature type="compositionally biased region" description="Basic and acidic residues" evidence="5">
    <location>
        <begin position="279"/>
        <end position="291"/>
    </location>
</feature>
<dbReference type="AlphaFoldDB" id="K0T856"/>
<evidence type="ECO:0000256" key="2">
    <source>
        <dbReference type="ARBA" id="ARBA00022771"/>
    </source>
</evidence>
<dbReference type="InterPro" id="IPR011011">
    <property type="entry name" value="Znf_FYVE_PHD"/>
</dbReference>
<keyword evidence="3" id="KW-0862">Zinc</keyword>
<evidence type="ECO:0000259" key="7">
    <source>
        <dbReference type="PROSITE" id="PS50090"/>
    </source>
</evidence>
<gene>
    <name evidence="8" type="ORF">THAOC_05106</name>
</gene>
<comment type="caution">
    <text evidence="8">The sequence shown here is derived from an EMBL/GenBank/DDBJ whole genome shotgun (WGS) entry which is preliminary data.</text>
</comment>
<evidence type="ECO:0000256" key="5">
    <source>
        <dbReference type="SAM" id="MobiDB-lite"/>
    </source>
</evidence>
<dbReference type="GO" id="GO:0008270">
    <property type="term" value="F:zinc ion binding"/>
    <property type="evidence" value="ECO:0007669"/>
    <property type="project" value="UniProtKB-KW"/>
</dbReference>